<protein>
    <submittedName>
        <fullName evidence="1 3">Uncharacterized protein</fullName>
    </submittedName>
</protein>
<dbReference type="Proteomes" id="UP000278627">
    <property type="component" value="Unassembled WGS sequence"/>
</dbReference>
<evidence type="ECO:0000313" key="2">
    <source>
        <dbReference type="Proteomes" id="UP000278627"/>
    </source>
</evidence>
<evidence type="ECO:0000313" key="3">
    <source>
        <dbReference type="WBParaSite" id="BPAG_0000125201-mRNA-1"/>
    </source>
</evidence>
<dbReference type="AlphaFoldDB" id="A0A0N4SZM6"/>
<proteinExistence type="predicted"/>
<sequence length="103" mass="11638">MIGHITTEKIWSQHTVAAAVERGNIHSDKGSTKTTAKREKEETVKFFNGTCKLEKKRILCCPAVGVEEYDSKYSSQALIVLRSCTLTLLRVRVWSVRGRDRAN</sequence>
<reference evidence="3" key="1">
    <citation type="submission" date="2017-02" db="UniProtKB">
        <authorList>
            <consortium name="WormBaseParasite"/>
        </authorList>
    </citation>
    <scope>IDENTIFICATION</scope>
</reference>
<dbReference type="WBParaSite" id="BPAG_0000125201-mRNA-1">
    <property type="protein sequence ID" value="BPAG_0000125201-mRNA-1"/>
    <property type="gene ID" value="BPAG_0000125201"/>
</dbReference>
<name>A0A0N4SZM6_BRUPA</name>
<accession>A0A0N4SZM6</accession>
<organism evidence="3">
    <name type="scientific">Brugia pahangi</name>
    <name type="common">Filarial nematode worm</name>
    <dbReference type="NCBI Taxonomy" id="6280"/>
    <lineage>
        <taxon>Eukaryota</taxon>
        <taxon>Metazoa</taxon>
        <taxon>Ecdysozoa</taxon>
        <taxon>Nematoda</taxon>
        <taxon>Chromadorea</taxon>
        <taxon>Rhabditida</taxon>
        <taxon>Spirurina</taxon>
        <taxon>Spiruromorpha</taxon>
        <taxon>Filarioidea</taxon>
        <taxon>Onchocercidae</taxon>
        <taxon>Brugia</taxon>
    </lineage>
</organism>
<dbReference type="EMBL" id="UZAD01000089">
    <property type="protein sequence ID" value="VDN82439.1"/>
    <property type="molecule type" value="Genomic_DNA"/>
</dbReference>
<reference evidence="1 2" key="2">
    <citation type="submission" date="2018-11" db="EMBL/GenBank/DDBJ databases">
        <authorList>
            <consortium name="Pathogen Informatics"/>
        </authorList>
    </citation>
    <scope>NUCLEOTIDE SEQUENCE [LARGE SCALE GENOMIC DNA]</scope>
</reference>
<gene>
    <name evidence="1" type="ORF">BPAG_LOCUS1253</name>
</gene>
<keyword evidence="2" id="KW-1185">Reference proteome</keyword>
<evidence type="ECO:0000313" key="1">
    <source>
        <dbReference type="EMBL" id="VDN82439.1"/>
    </source>
</evidence>